<feature type="domain" description="N-acetyltransferase" evidence="1">
    <location>
        <begin position="2"/>
        <end position="155"/>
    </location>
</feature>
<dbReference type="RefSeq" id="WP_379188327.1">
    <property type="nucleotide sequence ID" value="NZ_JBHSOW010000041.1"/>
</dbReference>
<reference evidence="3" key="1">
    <citation type="journal article" date="2019" name="Int. J. Syst. Evol. Microbiol.">
        <title>The Global Catalogue of Microorganisms (GCM) 10K type strain sequencing project: providing services to taxonomists for standard genome sequencing and annotation.</title>
        <authorList>
            <consortium name="The Broad Institute Genomics Platform"/>
            <consortium name="The Broad Institute Genome Sequencing Center for Infectious Disease"/>
            <person name="Wu L."/>
            <person name="Ma J."/>
        </authorList>
    </citation>
    <scope>NUCLEOTIDE SEQUENCE [LARGE SCALE GENOMIC DNA]</scope>
    <source>
        <strain evidence="3">CGMCC 1.3240</strain>
    </source>
</reference>
<dbReference type="InterPro" id="IPR000182">
    <property type="entry name" value="GNAT_dom"/>
</dbReference>
<protein>
    <submittedName>
        <fullName evidence="2">GNAT family N-acetyltransferase</fullName>
    </submittedName>
</protein>
<dbReference type="InterPro" id="IPR016181">
    <property type="entry name" value="Acyl_CoA_acyltransferase"/>
</dbReference>
<dbReference type="Gene3D" id="3.40.630.30">
    <property type="match status" value="1"/>
</dbReference>
<dbReference type="PROSITE" id="PS51186">
    <property type="entry name" value="GNAT"/>
    <property type="match status" value="1"/>
</dbReference>
<sequence length="160" mass="18756">MMETRTAAREDDLFLCEVYSSTRLEEVSAWGWEDKDCKAFLSMQWRMQTNSYQLQFPDSENLILSYEGTDAGRMMLNKAAEKIHLIDISLLPPFRNRGIGTSILKNLQQEALMNQQIIELHVTPYNPARRLYERLGFQLSESLDFYWKMVWKPLHSTIGL</sequence>
<evidence type="ECO:0000313" key="3">
    <source>
        <dbReference type="Proteomes" id="UP001596047"/>
    </source>
</evidence>
<keyword evidence="3" id="KW-1185">Reference proteome</keyword>
<proteinExistence type="predicted"/>
<dbReference type="SUPFAM" id="SSF55729">
    <property type="entry name" value="Acyl-CoA N-acyltransferases (Nat)"/>
    <property type="match status" value="1"/>
</dbReference>
<organism evidence="2 3">
    <name type="scientific">Paenibacillus solisilvae</name>
    <dbReference type="NCBI Taxonomy" id="2486751"/>
    <lineage>
        <taxon>Bacteria</taxon>
        <taxon>Bacillati</taxon>
        <taxon>Bacillota</taxon>
        <taxon>Bacilli</taxon>
        <taxon>Bacillales</taxon>
        <taxon>Paenibacillaceae</taxon>
        <taxon>Paenibacillus</taxon>
    </lineage>
</organism>
<evidence type="ECO:0000259" key="1">
    <source>
        <dbReference type="PROSITE" id="PS51186"/>
    </source>
</evidence>
<accession>A0ABW0VV76</accession>
<dbReference type="Pfam" id="PF00583">
    <property type="entry name" value="Acetyltransf_1"/>
    <property type="match status" value="1"/>
</dbReference>
<dbReference type="EMBL" id="JBHSOW010000041">
    <property type="protein sequence ID" value="MFC5649785.1"/>
    <property type="molecule type" value="Genomic_DNA"/>
</dbReference>
<gene>
    <name evidence="2" type="ORF">ACFPYJ_11760</name>
</gene>
<dbReference type="Proteomes" id="UP001596047">
    <property type="component" value="Unassembled WGS sequence"/>
</dbReference>
<comment type="caution">
    <text evidence="2">The sequence shown here is derived from an EMBL/GenBank/DDBJ whole genome shotgun (WGS) entry which is preliminary data.</text>
</comment>
<name>A0ABW0VV76_9BACL</name>
<evidence type="ECO:0000313" key="2">
    <source>
        <dbReference type="EMBL" id="MFC5649785.1"/>
    </source>
</evidence>